<name>A0A6P1NI50_9PROT</name>
<dbReference type="Pfam" id="PF03884">
    <property type="entry name" value="YacG"/>
    <property type="match status" value="1"/>
</dbReference>
<feature type="binding site" evidence="3">
    <location>
        <position position="2"/>
    </location>
    <ligand>
        <name>Zn(2+)</name>
        <dbReference type="ChEBI" id="CHEBI:29105"/>
    </ligand>
</feature>
<comment type="similarity">
    <text evidence="3">Belongs to the DNA gyrase inhibitor YacG family.</text>
</comment>
<dbReference type="Gene3D" id="3.30.50.10">
    <property type="entry name" value="Erythroid Transcription Factor GATA-1, subunit A"/>
    <property type="match status" value="1"/>
</dbReference>
<evidence type="ECO:0000256" key="3">
    <source>
        <dbReference type="HAMAP-Rule" id="MF_00649"/>
    </source>
</evidence>
<feature type="binding site" evidence="3">
    <location>
        <position position="21"/>
    </location>
    <ligand>
        <name>Zn(2+)</name>
        <dbReference type="ChEBI" id="CHEBI:29105"/>
    </ligand>
</feature>
<evidence type="ECO:0000256" key="2">
    <source>
        <dbReference type="ARBA" id="ARBA00022833"/>
    </source>
</evidence>
<dbReference type="GO" id="GO:0008270">
    <property type="term" value="F:zinc ion binding"/>
    <property type="evidence" value="ECO:0007669"/>
    <property type="project" value="UniProtKB-UniRule"/>
</dbReference>
<dbReference type="KEGG" id="bomb:GT348_08215"/>
<evidence type="ECO:0000313" key="5">
    <source>
        <dbReference type="EMBL" id="QHI96210.1"/>
    </source>
</evidence>
<dbReference type="GO" id="GO:0006355">
    <property type="term" value="P:regulation of DNA-templated transcription"/>
    <property type="evidence" value="ECO:0007669"/>
    <property type="project" value="InterPro"/>
</dbReference>
<dbReference type="InterPro" id="IPR013088">
    <property type="entry name" value="Znf_NHR/GATA"/>
</dbReference>
<feature type="compositionally biased region" description="Acidic residues" evidence="4">
    <location>
        <begin position="41"/>
        <end position="60"/>
    </location>
</feature>
<organism evidence="5 6">
    <name type="scientific">Aristophania vespae</name>
    <dbReference type="NCBI Taxonomy" id="2697033"/>
    <lineage>
        <taxon>Bacteria</taxon>
        <taxon>Pseudomonadati</taxon>
        <taxon>Pseudomonadota</taxon>
        <taxon>Alphaproteobacteria</taxon>
        <taxon>Acetobacterales</taxon>
        <taxon>Acetobacteraceae</taxon>
        <taxon>Aristophania</taxon>
    </lineage>
</organism>
<keyword evidence="2 3" id="KW-0862">Zinc</keyword>
<feature type="binding site" evidence="3">
    <location>
        <position position="17"/>
    </location>
    <ligand>
        <name>Zn(2+)</name>
        <dbReference type="ChEBI" id="CHEBI:29105"/>
    </ligand>
</feature>
<evidence type="ECO:0000256" key="4">
    <source>
        <dbReference type="SAM" id="MobiDB-lite"/>
    </source>
</evidence>
<feature type="region of interest" description="Disordered" evidence="4">
    <location>
        <begin position="37"/>
        <end position="60"/>
    </location>
</feature>
<dbReference type="EMBL" id="CP047652">
    <property type="protein sequence ID" value="QHI96210.1"/>
    <property type="molecule type" value="Genomic_DNA"/>
</dbReference>
<feature type="binding site" evidence="3">
    <location>
        <position position="5"/>
    </location>
    <ligand>
        <name>Zn(2+)</name>
        <dbReference type="ChEBI" id="CHEBI:29105"/>
    </ligand>
</feature>
<dbReference type="AlphaFoldDB" id="A0A6P1NI50"/>
<sequence length="60" mass="7082">MCPICQQPTDQKFRPFCSQRCADIDLGRWFSGQYRVPSYREDDEENETILPQDEDPLQKG</sequence>
<evidence type="ECO:0000313" key="6">
    <source>
        <dbReference type="Proteomes" id="UP000463975"/>
    </source>
</evidence>
<dbReference type="RefSeq" id="WP_160619282.1">
    <property type="nucleotide sequence ID" value="NZ_CP047652.1"/>
</dbReference>
<protein>
    <recommendedName>
        <fullName evidence="3">DNA gyrase inhibitor YacG</fullName>
    </recommendedName>
</protein>
<dbReference type="PANTHER" id="PTHR36150:SF1">
    <property type="entry name" value="DNA GYRASE INHIBITOR YACG"/>
    <property type="match status" value="1"/>
</dbReference>
<keyword evidence="6" id="KW-1185">Reference proteome</keyword>
<dbReference type="InterPro" id="IPR005584">
    <property type="entry name" value="DNA_gyrase_inhibitor_YacG"/>
</dbReference>
<gene>
    <name evidence="3 5" type="primary">yacG</name>
    <name evidence="5" type="ORF">GT348_08215</name>
</gene>
<dbReference type="HAMAP" id="MF_00649">
    <property type="entry name" value="DNA_gyrase_inhibitor_YacG"/>
    <property type="match status" value="1"/>
</dbReference>
<reference evidence="5 6" key="1">
    <citation type="submission" date="2020-01" db="EMBL/GenBank/DDBJ databases">
        <title>Genome sequencing of strain KACC 21507.</title>
        <authorList>
            <person name="Heo J."/>
            <person name="Kim S.-J."/>
            <person name="Kim J.-S."/>
            <person name="Hong S.-B."/>
            <person name="Kwon S.-W."/>
        </authorList>
    </citation>
    <scope>NUCLEOTIDE SEQUENCE [LARGE SCALE GENOMIC DNA]</scope>
    <source>
        <strain evidence="5 6">KACC 21507</strain>
    </source>
</reference>
<dbReference type="PANTHER" id="PTHR36150">
    <property type="entry name" value="DNA GYRASE INHIBITOR YACG"/>
    <property type="match status" value="1"/>
</dbReference>
<keyword evidence="1 3" id="KW-0479">Metal-binding</keyword>
<accession>A0A6P1NI50</accession>
<comment type="subunit">
    <text evidence="3">Interacts with GyrB.</text>
</comment>
<comment type="function">
    <text evidence="3">Inhibits all the catalytic activities of DNA gyrase by preventing its interaction with DNA. Acts by binding directly to the C-terminal domain of GyrB, which probably disrupts DNA binding by the gyrase.</text>
</comment>
<proteinExistence type="inferred from homology"/>
<evidence type="ECO:0000256" key="1">
    <source>
        <dbReference type="ARBA" id="ARBA00022723"/>
    </source>
</evidence>
<dbReference type="GO" id="GO:0008657">
    <property type="term" value="F:DNA topoisomerase type II (double strand cut, ATP-hydrolyzing) inhibitor activity"/>
    <property type="evidence" value="ECO:0007669"/>
    <property type="project" value="UniProtKB-UniRule"/>
</dbReference>
<comment type="cofactor">
    <cofactor evidence="3">
        <name>Zn(2+)</name>
        <dbReference type="ChEBI" id="CHEBI:29105"/>
    </cofactor>
    <text evidence="3">Binds 1 zinc ion.</text>
</comment>
<dbReference type="Proteomes" id="UP000463975">
    <property type="component" value="Chromosome"/>
</dbReference>
<dbReference type="SUPFAM" id="SSF57716">
    <property type="entry name" value="Glucocorticoid receptor-like (DNA-binding domain)"/>
    <property type="match status" value="1"/>
</dbReference>